<evidence type="ECO:0000256" key="1">
    <source>
        <dbReference type="SAM" id="SignalP"/>
    </source>
</evidence>
<dbReference type="AlphaFoldDB" id="A0A8H7C6U3"/>
<gene>
    <name evidence="2" type="ORF">Agabi119p4_8543</name>
</gene>
<sequence length="88" mass="9079">MFTKTLLFLALYSVALVSATPVAQASEPAPSCIPPGVPGLGQACGFIWGTIACTNPDFKCCYLHPDAGYCLPACPTDFIPPSSPTLSG</sequence>
<evidence type="ECO:0000313" key="2">
    <source>
        <dbReference type="EMBL" id="KAF7764006.1"/>
    </source>
</evidence>
<dbReference type="OMA" id="WGTIACT"/>
<accession>A0A8H7C6U3</accession>
<name>A0A8H7C6U3_AGABI</name>
<dbReference type="Proteomes" id="UP000629468">
    <property type="component" value="Unassembled WGS sequence"/>
</dbReference>
<feature type="signal peptide" evidence="1">
    <location>
        <begin position="1"/>
        <end position="19"/>
    </location>
</feature>
<proteinExistence type="predicted"/>
<keyword evidence="1" id="KW-0732">Signal</keyword>
<dbReference type="EMBL" id="JABXXO010000011">
    <property type="protein sequence ID" value="KAF7764006.1"/>
    <property type="molecule type" value="Genomic_DNA"/>
</dbReference>
<feature type="chain" id="PRO_5034308396" evidence="1">
    <location>
        <begin position="20"/>
        <end position="88"/>
    </location>
</feature>
<comment type="caution">
    <text evidence="2">The sequence shown here is derived from an EMBL/GenBank/DDBJ whole genome shotgun (WGS) entry which is preliminary data.</text>
</comment>
<protein>
    <submittedName>
        <fullName evidence="2">Uncharacterized protein</fullName>
    </submittedName>
</protein>
<organism evidence="2 3">
    <name type="scientific">Agaricus bisporus var. burnettii</name>
    <dbReference type="NCBI Taxonomy" id="192524"/>
    <lineage>
        <taxon>Eukaryota</taxon>
        <taxon>Fungi</taxon>
        <taxon>Dikarya</taxon>
        <taxon>Basidiomycota</taxon>
        <taxon>Agaricomycotina</taxon>
        <taxon>Agaricomycetes</taxon>
        <taxon>Agaricomycetidae</taxon>
        <taxon>Agaricales</taxon>
        <taxon>Agaricineae</taxon>
        <taxon>Agaricaceae</taxon>
        <taxon>Agaricus</taxon>
    </lineage>
</organism>
<evidence type="ECO:0000313" key="3">
    <source>
        <dbReference type="Proteomes" id="UP000629468"/>
    </source>
</evidence>
<reference evidence="2 3" key="1">
    <citation type="journal article" name="Sci. Rep.">
        <title>Telomere-to-telomere assembled and centromere annotated genomes of the two main subspecies of the button mushroom Agaricus bisporus reveal especially polymorphic chromosome ends.</title>
        <authorList>
            <person name="Sonnenberg A.S.M."/>
            <person name="Sedaghat-Telgerd N."/>
            <person name="Lavrijssen B."/>
            <person name="Ohm R.A."/>
            <person name="Hendrickx P.M."/>
            <person name="Scholtmeijer K."/>
            <person name="Baars J.J.P."/>
            <person name="van Peer A."/>
        </authorList>
    </citation>
    <scope>NUCLEOTIDE SEQUENCE [LARGE SCALE GENOMIC DNA]</scope>
    <source>
        <strain evidence="2 3">H119_p4</strain>
    </source>
</reference>